<dbReference type="InterPro" id="IPR006162">
    <property type="entry name" value="Ppantetheine_attach_site"/>
</dbReference>
<comment type="caution">
    <text evidence="5">The sequence shown here is derived from an EMBL/GenBank/DDBJ whole genome shotgun (WGS) entry which is preliminary data.</text>
</comment>
<evidence type="ECO:0000256" key="2">
    <source>
        <dbReference type="ARBA" id="ARBA00022553"/>
    </source>
</evidence>
<dbReference type="Gene3D" id="1.10.1200.10">
    <property type="entry name" value="ACP-like"/>
    <property type="match status" value="1"/>
</dbReference>
<keyword evidence="1" id="KW-0596">Phosphopantetheine</keyword>
<keyword evidence="2" id="KW-0597">Phosphoprotein</keyword>
<dbReference type="SUPFAM" id="SSF47336">
    <property type="entry name" value="ACP-like"/>
    <property type="match status" value="1"/>
</dbReference>
<dbReference type="Gene3D" id="3.30.300.30">
    <property type="match status" value="1"/>
</dbReference>
<keyword evidence="3" id="KW-0436">Ligase</keyword>
<dbReference type="Proteomes" id="UP001059893">
    <property type="component" value="Unassembled WGS sequence"/>
</dbReference>
<evidence type="ECO:0000259" key="4">
    <source>
        <dbReference type="PROSITE" id="PS50075"/>
    </source>
</evidence>
<evidence type="ECO:0000256" key="3">
    <source>
        <dbReference type="ARBA" id="ARBA00022598"/>
    </source>
</evidence>
<evidence type="ECO:0000313" key="5">
    <source>
        <dbReference type="EMBL" id="KAI6298929.1"/>
    </source>
</evidence>
<name>A0ABQ8NPL0_PYRGI</name>
<dbReference type="PROSITE" id="PS50075">
    <property type="entry name" value="CARRIER"/>
    <property type="match status" value="1"/>
</dbReference>
<dbReference type="SUPFAM" id="SSF56801">
    <property type="entry name" value="Acetyl-CoA synthetase-like"/>
    <property type="match status" value="1"/>
</dbReference>
<organism evidence="5 6">
    <name type="scientific">Pyricularia grisea</name>
    <name type="common">Crabgrass-specific blast fungus</name>
    <name type="synonym">Magnaporthe grisea</name>
    <dbReference type="NCBI Taxonomy" id="148305"/>
    <lineage>
        <taxon>Eukaryota</taxon>
        <taxon>Fungi</taxon>
        <taxon>Dikarya</taxon>
        <taxon>Ascomycota</taxon>
        <taxon>Pezizomycotina</taxon>
        <taxon>Sordariomycetes</taxon>
        <taxon>Sordariomycetidae</taxon>
        <taxon>Magnaporthales</taxon>
        <taxon>Pyriculariaceae</taxon>
        <taxon>Pyricularia</taxon>
    </lineage>
</organism>
<dbReference type="Pfam" id="PF00550">
    <property type="entry name" value="PP-binding"/>
    <property type="match status" value="1"/>
</dbReference>
<sequence>MVPGTYIKIDQIPITTTNKTDRRALRELGSAKIFEELAWLQLRGKNRRPPTTSMEKRLRDLWSSVLQIDPESIGADSSFLRIGGESIAAMRLIAAARAANLSLTVAQIFKAPKLCDLALLVKEAGNGNDTEIPLTAPFALLGTKNHESFFQRCIAPAVDGGRSAI</sequence>
<dbReference type="PANTHER" id="PTHR45527">
    <property type="entry name" value="NONRIBOSOMAL PEPTIDE SYNTHETASE"/>
    <property type="match status" value="1"/>
</dbReference>
<keyword evidence="6" id="KW-1185">Reference proteome</keyword>
<dbReference type="PANTHER" id="PTHR45527:SF16">
    <property type="entry name" value="NONRIBOSOMAL PEPTIDE SYNTHASE ATNA-RELATED"/>
    <property type="match status" value="1"/>
</dbReference>
<feature type="domain" description="Carrier" evidence="4">
    <location>
        <begin position="49"/>
        <end position="125"/>
    </location>
</feature>
<proteinExistence type="predicted"/>
<protein>
    <submittedName>
        <fullName evidence="5">Secondary metabolism biosynthetic enzyme</fullName>
    </submittedName>
</protein>
<evidence type="ECO:0000256" key="1">
    <source>
        <dbReference type="ARBA" id="ARBA00022450"/>
    </source>
</evidence>
<dbReference type="InterPro" id="IPR009081">
    <property type="entry name" value="PP-bd_ACP"/>
</dbReference>
<reference evidence="5" key="1">
    <citation type="submission" date="2021-01" db="EMBL/GenBank/DDBJ databases">
        <title>Deciphering the adaptive evolutionary patterns associated with biogeogrpahic diversity in the finger millet blast pathogen Magnaporthe oryzae in Eastern Africa.</title>
        <authorList>
            <person name="Onyema G."/>
            <person name="Shittu T.A."/>
            <person name="Dodsworth S."/>
            <person name="Devilliers S."/>
            <person name="Muthumeenakshi S."/>
            <person name="Sreenivasaprasad S."/>
        </authorList>
    </citation>
    <scope>NUCLEOTIDE SEQUENCE</scope>
    <source>
        <strain evidence="5">D15/s37</strain>
    </source>
</reference>
<evidence type="ECO:0000313" key="6">
    <source>
        <dbReference type="Proteomes" id="UP001059893"/>
    </source>
</evidence>
<dbReference type="PROSITE" id="PS00012">
    <property type="entry name" value="PHOSPHOPANTETHEINE"/>
    <property type="match status" value="1"/>
</dbReference>
<dbReference type="InterPro" id="IPR036736">
    <property type="entry name" value="ACP-like_sf"/>
</dbReference>
<dbReference type="EMBL" id="JABSND010000079">
    <property type="protein sequence ID" value="KAI6298929.1"/>
    <property type="molecule type" value="Genomic_DNA"/>
</dbReference>
<accession>A0ABQ8NPL0</accession>
<gene>
    <name evidence="5" type="ORF">MCOR33_005047</name>
</gene>
<dbReference type="InterPro" id="IPR045851">
    <property type="entry name" value="AMP-bd_C_sf"/>
</dbReference>